<dbReference type="KEGG" id="vg:14012961"/>
<reference evidence="1 2" key="1">
    <citation type="journal article" date="2012" name="J. Virol.">
        <title>Genome of Klebsiella sp.-Infecting Bacteriophage vB_KleM_RaK2.</title>
        <authorList>
            <person name="Simoliunas E."/>
            <person name="Kaliniene L."/>
            <person name="Truncaite L."/>
            <person name="Klausa V."/>
            <person name="Zajanckauskaite A."/>
            <person name="Meskys R."/>
        </authorList>
    </citation>
    <scope>NUCLEOTIDE SEQUENCE [LARGE SCALE GENOMIC DNA]</scope>
</reference>
<protein>
    <submittedName>
        <fullName evidence="1">Uncharacterized protein</fullName>
    </submittedName>
</protein>
<dbReference type="GeneID" id="14012961"/>
<sequence length="83" mass="10262">MMSLKFYDHLPKSIKFSNIQYYTLEDWEMHYRKILGFSLGFEETEYQEIHYNYYIEILKCMIHKDYEILISRYIVTSKNGSRN</sequence>
<gene>
    <name evidence="1" type="ORF">RaK2_00373</name>
</gene>
<dbReference type="RefSeq" id="YP_007007528.1">
    <property type="nucleotide sequence ID" value="NC_019526.1"/>
</dbReference>
<evidence type="ECO:0000313" key="2">
    <source>
        <dbReference type="Proteomes" id="UP000007524"/>
    </source>
</evidence>
<dbReference type="Proteomes" id="UP000007524">
    <property type="component" value="Segment"/>
</dbReference>
<name>H6X4I0_9CAUD</name>
<organism evidence="1 2">
    <name type="scientific">Klebsiella phage vB_KleM_RaK2</name>
    <dbReference type="NCBI Taxonomy" id="1147094"/>
    <lineage>
        <taxon>Viruses</taxon>
        <taxon>Duplodnaviria</taxon>
        <taxon>Heunggongvirae</taxon>
        <taxon>Uroviricota</taxon>
        <taxon>Caudoviricetes</taxon>
        <taxon>Alcyoneusvirus</taxon>
        <taxon>Alcyoneusvirus RaK2</taxon>
    </lineage>
</organism>
<proteinExistence type="predicted"/>
<evidence type="ECO:0000313" key="1">
    <source>
        <dbReference type="EMBL" id="AFA44646.1"/>
    </source>
</evidence>
<keyword evidence="2" id="KW-1185">Reference proteome</keyword>
<dbReference type="EMBL" id="JQ513383">
    <property type="protein sequence ID" value="AFA44646.1"/>
    <property type="molecule type" value="Genomic_DNA"/>
</dbReference>
<accession>H6X4I0</accession>